<proteinExistence type="predicted"/>
<dbReference type="PANTHER" id="PTHR32309:SF31">
    <property type="entry name" value="CAPSULAR EXOPOLYSACCHARIDE FAMILY"/>
    <property type="match status" value="1"/>
</dbReference>
<feature type="region of interest" description="Disordered" evidence="2">
    <location>
        <begin position="423"/>
        <end position="442"/>
    </location>
</feature>
<reference evidence="4 5" key="1">
    <citation type="submission" date="2019-07" db="EMBL/GenBank/DDBJ databases">
        <title>New species of Amycolatopsis and Streptomyces.</title>
        <authorList>
            <person name="Duangmal K."/>
            <person name="Teo W.F.A."/>
            <person name="Lipun K."/>
        </authorList>
    </citation>
    <scope>NUCLEOTIDE SEQUENCE [LARGE SCALE GENOMIC DNA]</scope>
    <source>
        <strain evidence="4 5">JCM 30562</strain>
    </source>
</reference>
<sequence>MSDETVRLSAVGQLARRRWRLLAVLAVLGALVGAGASLVFSPGYETTSSVLLQGPRQADELLTEAQVATSSVVLDRAAAGLSWQTTGADLKDEVSSSVANGNVVTISASAGTPEHAQQLADKVAAEFVRYSTQLISGSTDAAAQIAQEQRESLRQQVTLTTQRVSELAQQVGGGLTVESVQVRTQLEGLRTSLEQAINNLNQADAATSSANMVVLGSAERPTSPAAPTMTQLIAGGAVLFLLIGVFGHLLAARADKRLRDEPEIAAALNATVLGSVDIPEQAPEAARGWRARLRRLVQADRPWDLPQLSVSADELSRDARYRRVLNRLRTSGRRLLVLVPEGDAPAHRAVTQLAAAAGSRTSLRVVDVSPGRPAVPDDPDAAGVLVVLTVGTRTAWELVGIAEACADADHDVLGVVLTQPVRPTTTQQPEVASDRDAMAGSA</sequence>
<keyword evidence="5" id="KW-1185">Reference proteome</keyword>
<dbReference type="OrthoDB" id="4328186at2"/>
<dbReference type="Proteomes" id="UP000318578">
    <property type="component" value="Unassembled WGS sequence"/>
</dbReference>
<name>A0A558A5Q8_9PSEU</name>
<dbReference type="AlphaFoldDB" id="A0A558A5Q8"/>
<feature type="coiled-coil region" evidence="1">
    <location>
        <begin position="143"/>
        <end position="206"/>
    </location>
</feature>
<evidence type="ECO:0000256" key="2">
    <source>
        <dbReference type="SAM" id="MobiDB-lite"/>
    </source>
</evidence>
<dbReference type="PANTHER" id="PTHR32309">
    <property type="entry name" value="TYROSINE-PROTEIN KINASE"/>
    <property type="match status" value="1"/>
</dbReference>
<keyword evidence="3" id="KW-0812">Transmembrane</keyword>
<feature type="transmembrane region" description="Helical" evidence="3">
    <location>
        <begin position="232"/>
        <end position="251"/>
    </location>
</feature>
<dbReference type="RefSeq" id="WP_144642103.1">
    <property type="nucleotide sequence ID" value="NZ_BNAX01000013.1"/>
</dbReference>
<dbReference type="EMBL" id="VJZA01000045">
    <property type="protein sequence ID" value="TVT19603.1"/>
    <property type="molecule type" value="Genomic_DNA"/>
</dbReference>
<organism evidence="4 5">
    <name type="scientific">Amycolatopsis acidiphila</name>
    <dbReference type="NCBI Taxonomy" id="715473"/>
    <lineage>
        <taxon>Bacteria</taxon>
        <taxon>Bacillati</taxon>
        <taxon>Actinomycetota</taxon>
        <taxon>Actinomycetes</taxon>
        <taxon>Pseudonocardiales</taxon>
        <taxon>Pseudonocardiaceae</taxon>
        <taxon>Amycolatopsis</taxon>
    </lineage>
</organism>
<keyword evidence="1" id="KW-0175">Coiled coil</keyword>
<evidence type="ECO:0000256" key="1">
    <source>
        <dbReference type="SAM" id="Coils"/>
    </source>
</evidence>
<keyword evidence="3" id="KW-1133">Transmembrane helix</keyword>
<accession>A0A558A5Q8</accession>
<evidence type="ECO:0000256" key="3">
    <source>
        <dbReference type="SAM" id="Phobius"/>
    </source>
</evidence>
<dbReference type="InterPro" id="IPR050445">
    <property type="entry name" value="Bact_polysacc_biosynth/exp"/>
</dbReference>
<evidence type="ECO:0000313" key="5">
    <source>
        <dbReference type="Proteomes" id="UP000318578"/>
    </source>
</evidence>
<protein>
    <submittedName>
        <fullName evidence="4">Exopolysaccharide biosynthesis protein</fullName>
    </submittedName>
</protein>
<feature type="transmembrane region" description="Helical" evidence="3">
    <location>
        <begin position="21"/>
        <end position="40"/>
    </location>
</feature>
<feature type="compositionally biased region" description="Basic and acidic residues" evidence="2">
    <location>
        <begin position="432"/>
        <end position="442"/>
    </location>
</feature>
<gene>
    <name evidence="4" type="ORF">FNH06_23815</name>
</gene>
<comment type="caution">
    <text evidence="4">The sequence shown here is derived from an EMBL/GenBank/DDBJ whole genome shotgun (WGS) entry which is preliminary data.</text>
</comment>
<evidence type="ECO:0000313" key="4">
    <source>
        <dbReference type="EMBL" id="TVT19603.1"/>
    </source>
</evidence>
<keyword evidence="3" id="KW-0472">Membrane</keyword>